<name>A0AAV5R693_PICKL</name>
<comment type="function">
    <text evidence="3">Required for the function of coenzyme Q in the respiratory chain. May serve as a chaperone or may be involved in the transport of Q6 from its site of synthesis to the catalytic sites of the respiratory complexes.</text>
</comment>
<dbReference type="InterPro" id="IPR023393">
    <property type="entry name" value="START-like_dom_sf"/>
</dbReference>
<keyword evidence="5" id="KW-0830">Ubiquinone</keyword>
<evidence type="ECO:0000313" key="6">
    <source>
        <dbReference type="Proteomes" id="UP001378960"/>
    </source>
</evidence>
<evidence type="ECO:0000313" key="5">
    <source>
        <dbReference type="EMBL" id="GMM46522.1"/>
    </source>
</evidence>
<dbReference type="EMBL" id="BTGB01000003">
    <property type="protein sequence ID" value="GMM46522.1"/>
    <property type="molecule type" value="Genomic_DNA"/>
</dbReference>
<evidence type="ECO:0000259" key="4">
    <source>
        <dbReference type="Pfam" id="PF03364"/>
    </source>
</evidence>
<reference evidence="5 6" key="1">
    <citation type="journal article" date="2023" name="Elife">
        <title>Identification of key yeast species and microbe-microbe interactions impacting larval growth of Drosophila in the wild.</title>
        <authorList>
            <person name="Mure A."/>
            <person name="Sugiura Y."/>
            <person name="Maeda R."/>
            <person name="Honda K."/>
            <person name="Sakurai N."/>
            <person name="Takahashi Y."/>
            <person name="Watada M."/>
            <person name="Katoh T."/>
            <person name="Gotoh A."/>
            <person name="Gotoh Y."/>
            <person name="Taniguchi I."/>
            <person name="Nakamura K."/>
            <person name="Hayashi T."/>
            <person name="Katayama T."/>
            <person name="Uemura T."/>
            <person name="Hattori Y."/>
        </authorList>
    </citation>
    <scope>NUCLEOTIDE SEQUENCE [LARGE SCALE GENOMIC DNA]</scope>
    <source>
        <strain evidence="5 6">PK-24</strain>
    </source>
</reference>
<dbReference type="GO" id="GO:0045333">
    <property type="term" value="P:cellular respiration"/>
    <property type="evidence" value="ECO:0007669"/>
    <property type="project" value="InterPro"/>
</dbReference>
<dbReference type="InterPro" id="IPR005031">
    <property type="entry name" value="COQ10_START"/>
</dbReference>
<dbReference type="InterPro" id="IPR044996">
    <property type="entry name" value="COQ10-like"/>
</dbReference>
<dbReference type="PANTHER" id="PTHR12901:SF10">
    <property type="entry name" value="COENZYME Q-BINDING PROTEIN COQ10, MITOCHONDRIAL"/>
    <property type="match status" value="1"/>
</dbReference>
<protein>
    <submittedName>
        <fullName evidence="5">Ubiquinone-binding protein</fullName>
    </submittedName>
</protein>
<comment type="similarity">
    <text evidence="1">Belongs to the COQ10 family.</text>
</comment>
<comment type="subunit">
    <text evidence="2">Interacts with coenzyme Q.</text>
</comment>
<evidence type="ECO:0000256" key="1">
    <source>
        <dbReference type="ARBA" id="ARBA00006885"/>
    </source>
</evidence>
<dbReference type="Pfam" id="PF03364">
    <property type="entry name" value="Polyketide_cyc"/>
    <property type="match status" value="1"/>
</dbReference>
<dbReference type="GO" id="GO:0005739">
    <property type="term" value="C:mitochondrion"/>
    <property type="evidence" value="ECO:0007669"/>
    <property type="project" value="TreeGrafter"/>
</dbReference>
<dbReference type="CDD" id="cd07813">
    <property type="entry name" value="COQ10p_like"/>
    <property type="match status" value="1"/>
</dbReference>
<dbReference type="AlphaFoldDB" id="A0AAV5R693"/>
<evidence type="ECO:0000256" key="3">
    <source>
        <dbReference type="ARBA" id="ARBA00024947"/>
    </source>
</evidence>
<feature type="domain" description="Coenzyme Q-binding protein COQ10 START" evidence="4">
    <location>
        <begin position="44"/>
        <end position="169"/>
    </location>
</feature>
<dbReference type="PANTHER" id="PTHR12901">
    <property type="entry name" value="SPERM PROTEIN HOMOLOG"/>
    <property type="match status" value="1"/>
</dbReference>
<accession>A0AAV5R693</accession>
<dbReference type="SUPFAM" id="SSF55961">
    <property type="entry name" value="Bet v1-like"/>
    <property type="match status" value="1"/>
</dbReference>
<keyword evidence="6" id="KW-1185">Reference proteome</keyword>
<gene>
    <name evidence="5" type="ORF">DAPK24_030970</name>
</gene>
<sequence length="188" mass="22060">MIIVYRPVFRRSIFNLSKISKQLSKETDEYPNAQRYTIVKKFQYPKPLIYQLISRVDLYNEFIPYCTSSFINERDSITNEPSIAGLRVGFQSFNEEFTCELQCLKDNKVIAKSITHSLFKILETEWNVKDEGDYCLAILNLKYEFKSSLYNQVSSIFAKNVSNLMINAFNKRALEVSNNNKLLQKYIE</sequence>
<comment type="caution">
    <text evidence="5">The sequence shown here is derived from an EMBL/GenBank/DDBJ whole genome shotgun (WGS) entry which is preliminary data.</text>
</comment>
<proteinExistence type="inferred from homology"/>
<organism evidence="5 6">
    <name type="scientific">Pichia kluyveri</name>
    <name type="common">Yeast</name>
    <dbReference type="NCBI Taxonomy" id="36015"/>
    <lineage>
        <taxon>Eukaryota</taxon>
        <taxon>Fungi</taxon>
        <taxon>Dikarya</taxon>
        <taxon>Ascomycota</taxon>
        <taxon>Saccharomycotina</taxon>
        <taxon>Pichiomycetes</taxon>
        <taxon>Pichiales</taxon>
        <taxon>Pichiaceae</taxon>
        <taxon>Pichia</taxon>
    </lineage>
</organism>
<dbReference type="Gene3D" id="3.30.530.20">
    <property type="match status" value="1"/>
</dbReference>
<dbReference type="Proteomes" id="UP001378960">
    <property type="component" value="Unassembled WGS sequence"/>
</dbReference>
<evidence type="ECO:0000256" key="2">
    <source>
        <dbReference type="ARBA" id="ARBA00011814"/>
    </source>
</evidence>
<dbReference type="GO" id="GO:0048039">
    <property type="term" value="F:ubiquinone binding"/>
    <property type="evidence" value="ECO:0007669"/>
    <property type="project" value="InterPro"/>
</dbReference>